<dbReference type="Proteomes" id="UP000738879">
    <property type="component" value="Unassembled WGS sequence"/>
</dbReference>
<organism evidence="2 3">
    <name type="scientific">Collinsella intestinalis</name>
    <dbReference type="NCBI Taxonomy" id="147207"/>
    <lineage>
        <taxon>Bacteria</taxon>
        <taxon>Bacillati</taxon>
        <taxon>Actinomycetota</taxon>
        <taxon>Coriobacteriia</taxon>
        <taxon>Coriobacteriales</taxon>
        <taxon>Coriobacteriaceae</taxon>
        <taxon>Collinsella</taxon>
    </lineage>
</organism>
<feature type="region of interest" description="Disordered" evidence="1">
    <location>
        <begin position="1"/>
        <end position="53"/>
    </location>
</feature>
<dbReference type="EMBL" id="JAGZJA010000008">
    <property type="protein sequence ID" value="MBS5147251.1"/>
    <property type="molecule type" value="Genomic_DNA"/>
</dbReference>
<name>A0A943GQ73_9ACTN</name>
<proteinExistence type="predicted"/>
<evidence type="ECO:0000313" key="2">
    <source>
        <dbReference type="EMBL" id="MBS5147251.1"/>
    </source>
</evidence>
<accession>A0A943GQ73</accession>
<evidence type="ECO:0000313" key="3">
    <source>
        <dbReference type="Proteomes" id="UP000738879"/>
    </source>
</evidence>
<comment type="caution">
    <text evidence="2">The sequence shown here is derived from an EMBL/GenBank/DDBJ whole genome shotgun (WGS) entry which is preliminary data.</text>
</comment>
<feature type="compositionally biased region" description="Polar residues" evidence="1">
    <location>
        <begin position="1"/>
        <end position="13"/>
    </location>
</feature>
<sequence>MSLQRTALSSPTSWKAARQRTSRLAGGSPVIRRSPSPRHQSSEEPAITEADLSKIEEGTQVFHKSFGYGEVISIGSDRSAVRFDNDKKKKDREFMFPSTFYQGMLQL</sequence>
<dbReference type="AlphaFoldDB" id="A0A943GQ73"/>
<reference evidence="2" key="1">
    <citation type="submission" date="2021-02" db="EMBL/GenBank/DDBJ databases">
        <title>Infant gut strain persistence is associated with maternal origin, phylogeny, and functional potential including surface adhesion and iron acquisition.</title>
        <authorList>
            <person name="Lou Y.C."/>
        </authorList>
    </citation>
    <scope>NUCLEOTIDE SEQUENCE</scope>
    <source>
        <strain evidence="2">L3_128_245G1_dasL3_128_245G1_concoct_49</strain>
    </source>
</reference>
<protein>
    <submittedName>
        <fullName evidence="2">Uncharacterized protein</fullName>
    </submittedName>
</protein>
<evidence type="ECO:0000256" key="1">
    <source>
        <dbReference type="SAM" id="MobiDB-lite"/>
    </source>
</evidence>
<gene>
    <name evidence="2" type="ORF">KHY67_06070</name>
</gene>